<dbReference type="CDD" id="cd00254">
    <property type="entry name" value="LT-like"/>
    <property type="match status" value="1"/>
</dbReference>
<feature type="signal peptide" evidence="4">
    <location>
        <begin position="1"/>
        <end position="31"/>
    </location>
</feature>
<proteinExistence type="inferred from homology"/>
<accession>A0A1I6W319</accession>
<name>A0A1I6W319_9RHOB</name>
<evidence type="ECO:0000256" key="4">
    <source>
        <dbReference type="SAM" id="SignalP"/>
    </source>
</evidence>
<comment type="similarity">
    <text evidence="1">Belongs to the transglycosylase Slt family.</text>
</comment>
<keyword evidence="7" id="KW-1185">Reference proteome</keyword>
<sequence length="288" mass="29745">MTAGTFRHGYLRVAALAAVLALGPMGGASHAESPAPFPDFSAKRVTPPKPGAKKRITVQIVAPPPKPLPLPQADGQDVPGPGSAPGRAEGMGSYGWFWQAVSPELSASGPGRLEPALFKLGNPPQGGGVRAPRLQQLQDIAASYGIELLKATVGTRVSPALALAVMSVESGGRSAAVSRAGAQGLMQLMPATAARFGVANALDPVQNIRGGVAFLDFLMERFDGDPILVLAGYNAGENSIPQYQGVPPYAETRDYVPKVLAAFSVAKGLCLTPPQLISDGCVFRVSAN</sequence>
<feature type="domain" description="Transglycosylase SLT" evidence="5">
    <location>
        <begin position="150"/>
        <end position="244"/>
    </location>
</feature>
<comment type="similarity">
    <text evidence="2">Belongs to the virb1 family.</text>
</comment>
<feature type="region of interest" description="Disordered" evidence="3">
    <location>
        <begin position="27"/>
        <end position="86"/>
    </location>
</feature>
<dbReference type="EMBL" id="FOZW01000014">
    <property type="protein sequence ID" value="SFT20359.1"/>
    <property type="molecule type" value="Genomic_DNA"/>
</dbReference>
<evidence type="ECO:0000256" key="1">
    <source>
        <dbReference type="ARBA" id="ARBA00007734"/>
    </source>
</evidence>
<dbReference type="PANTHER" id="PTHR37423">
    <property type="entry name" value="SOLUBLE LYTIC MUREIN TRANSGLYCOSYLASE-RELATED"/>
    <property type="match status" value="1"/>
</dbReference>
<dbReference type="AlphaFoldDB" id="A0A1I6W319"/>
<dbReference type="InterPro" id="IPR008258">
    <property type="entry name" value="Transglycosylase_SLT_dom_1"/>
</dbReference>
<evidence type="ECO:0000256" key="2">
    <source>
        <dbReference type="ARBA" id="ARBA00009387"/>
    </source>
</evidence>
<gene>
    <name evidence="6" type="ORF">SAMN04488050_114109</name>
</gene>
<dbReference type="Proteomes" id="UP000199392">
    <property type="component" value="Unassembled WGS sequence"/>
</dbReference>
<dbReference type="STRING" id="311180.SAMN04488050_114109"/>
<dbReference type="Gene3D" id="1.10.530.10">
    <property type="match status" value="1"/>
</dbReference>
<protein>
    <submittedName>
        <fullName evidence="6">Transglycosylase SLT domain-containing protein</fullName>
    </submittedName>
</protein>
<dbReference type="InterPro" id="IPR023346">
    <property type="entry name" value="Lysozyme-like_dom_sf"/>
</dbReference>
<evidence type="ECO:0000313" key="7">
    <source>
        <dbReference type="Proteomes" id="UP000199392"/>
    </source>
</evidence>
<organism evidence="6 7">
    <name type="scientific">Alloyangia pacifica</name>
    <dbReference type="NCBI Taxonomy" id="311180"/>
    <lineage>
        <taxon>Bacteria</taxon>
        <taxon>Pseudomonadati</taxon>
        <taxon>Pseudomonadota</taxon>
        <taxon>Alphaproteobacteria</taxon>
        <taxon>Rhodobacterales</taxon>
        <taxon>Roseobacteraceae</taxon>
        <taxon>Alloyangia</taxon>
    </lineage>
</organism>
<evidence type="ECO:0000256" key="3">
    <source>
        <dbReference type="SAM" id="MobiDB-lite"/>
    </source>
</evidence>
<evidence type="ECO:0000259" key="5">
    <source>
        <dbReference type="Pfam" id="PF01464"/>
    </source>
</evidence>
<feature type="chain" id="PRO_5011613524" evidence="4">
    <location>
        <begin position="32"/>
        <end position="288"/>
    </location>
</feature>
<dbReference type="SUPFAM" id="SSF53955">
    <property type="entry name" value="Lysozyme-like"/>
    <property type="match status" value="1"/>
</dbReference>
<reference evidence="7" key="1">
    <citation type="submission" date="2016-10" db="EMBL/GenBank/DDBJ databases">
        <authorList>
            <person name="Varghese N."/>
            <person name="Submissions S."/>
        </authorList>
    </citation>
    <scope>NUCLEOTIDE SEQUENCE [LARGE SCALE GENOMIC DNA]</scope>
    <source>
        <strain evidence="7">DSM 26894</strain>
    </source>
</reference>
<keyword evidence="4" id="KW-0732">Signal</keyword>
<dbReference type="Pfam" id="PF01464">
    <property type="entry name" value="SLT"/>
    <property type="match status" value="1"/>
</dbReference>
<dbReference type="PANTHER" id="PTHR37423:SF2">
    <property type="entry name" value="MEMBRANE-BOUND LYTIC MUREIN TRANSGLYCOSYLASE C"/>
    <property type="match status" value="1"/>
</dbReference>
<evidence type="ECO:0000313" key="6">
    <source>
        <dbReference type="EMBL" id="SFT20359.1"/>
    </source>
</evidence>